<evidence type="ECO:0000313" key="2">
    <source>
        <dbReference type="EMBL" id="KAK3598437.1"/>
    </source>
</evidence>
<keyword evidence="1" id="KW-0732">Signal</keyword>
<comment type="caution">
    <text evidence="2">The sequence shown here is derived from an EMBL/GenBank/DDBJ whole genome shotgun (WGS) entry which is preliminary data.</text>
</comment>
<keyword evidence="3" id="KW-1185">Reference proteome</keyword>
<reference evidence="2" key="1">
    <citation type="journal article" date="2021" name="Genome Biol. Evol.">
        <title>A High-Quality Reference Genome for a Parasitic Bivalve with Doubly Uniparental Inheritance (Bivalvia: Unionida).</title>
        <authorList>
            <person name="Smith C.H."/>
        </authorList>
    </citation>
    <scope>NUCLEOTIDE SEQUENCE</scope>
    <source>
        <strain evidence="2">CHS0354</strain>
    </source>
</reference>
<gene>
    <name evidence="2" type="ORF">CHS0354_014060</name>
</gene>
<sequence length="80" mass="9063">MEVKLITLFCILMTVLVVGARPSEDVRKQCVFKPKHGRCVPIVVRKEKSPYLGQMIKSCSETRVICLGEICDCISKRIHT</sequence>
<reference evidence="2" key="3">
    <citation type="submission" date="2023-05" db="EMBL/GenBank/DDBJ databases">
        <authorList>
            <person name="Smith C.H."/>
        </authorList>
    </citation>
    <scope>NUCLEOTIDE SEQUENCE</scope>
    <source>
        <strain evidence="2">CHS0354</strain>
        <tissue evidence="2">Mantle</tissue>
    </source>
</reference>
<dbReference type="EMBL" id="JAEAOA010000864">
    <property type="protein sequence ID" value="KAK3598437.1"/>
    <property type="molecule type" value="Genomic_DNA"/>
</dbReference>
<feature type="chain" id="PRO_5042291326" evidence="1">
    <location>
        <begin position="21"/>
        <end position="80"/>
    </location>
</feature>
<evidence type="ECO:0000313" key="3">
    <source>
        <dbReference type="Proteomes" id="UP001195483"/>
    </source>
</evidence>
<organism evidence="2 3">
    <name type="scientific">Potamilus streckersoni</name>
    <dbReference type="NCBI Taxonomy" id="2493646"/>
    <lineage>
        <taxon>Eukaryota</taxon>
        <taxon>Metazoa</taxon>
        <taxon>Spiralia</taxon>
        <taxon>Lophotrochozoa</taxon>
        <taxon>Mollusca</taxon>
        <taxon>Bivalvia</taxon>
        <taxon>Autobranchia</taxon>
        <taxon>Heteroconchia</taxon>
        <taxon>Palaeoheterodonta</taxon>
        <taxon>Unionida</taxon>
        <taxon>Unionoidea</taxon>
        <taxon>Unionidae</taxon>
        <taxon>Ambleminae</taxon>
        <taxon>Lampsilini</taxon>
        <taxon>Potamilus</taxon>
    </lineage>
</organism>
<protein>
    <submittedName>
        <fullName evidence="2">Uncharacterized protein</fullName>
    </submittedName>
</protein>
<accession>A0AAE0SUU4</accession>
<name>A0AAE0SUU4_9BIVA</name>
<dbReference type="AlphaFoldDB" id="A0AAE0SUU4"/>
<reference evidence="2" key="2">
    <citation type="journal article" date="2021" name="Genome Biol. Evol.">
        <title>Developing a high-quality reference genome for a parasitic bivalve with doubly uniparental inheritance (Bivalvia: Unionida).</title>
        <authorList>
            <person name="Smith C.H."/>
        </authorList>
    </citation>
    <scope>NUCLEOTIDE SEQUENCE</scope>
    <source>
        <strain evidence="2">CHS0354</strain>
        <tissue evidence="2">Mantle</tissue>
    </source>
</reference>
<evidence type="ECO:0000256" key="1">
    <source>
        <dbReference type="SAM" id="SignalP"/>
    </source>
</evidence>
<dbReference type="Proteomes" id="UP001195483">
    <property type="component" value="Unassembled WGS sequence"/>
</dbReference>
<feature type="signal peptide" evidence="1">
    <location>
        <begin position="1"/>
        <end position="20"/>
    </location>
</feature>
<proteinExistence type="predicted"/>